<evidence type="ECO:0000313" key="7">
    <source>
        <dbReference type="EMBL" id="KAF7332857.1"/>
    </source>
</evidence>
<dbReference type="OrthoDB" id="432970at2759"/>
<keyword evidence="1" id="KW-0479">Metal-binding</keyword>
<dbReference type="PROSITE" id="PS50865">
    <property type="entry name" value="ZF_MYND_2"/>
    <property type="match status" value="1"/>
</dbReference>
<feature type="compositionally biased region" description="Basic and acidic residues" evidence="5">
    <location>
        <begin position="372"/>
        <end position="382"/>
    </location>
</feature>
<evidence type="ECO:0000256" key="2">
    <source>
        <dbReference type="ARBA" id="ARBA00022771"/>
    </source>
</evidence>
<dbReference type="PANTHER" id="PTHR10237:SF15">
    <property type="entry name" value="LD37257P"/>
    <property type="match status" value="1"/>
</dbReference>
<evidence type="ECO:0000259" key="6">
    <source>
        <dbReference type="PROSITE" id="PS50865"/>
    </source>
</evidence>
<keyword evidence="3" id="KW-0862">Zinc</keyword>
<evidence type="ECO:0000256" key="5">
    <source>
        <dbReference type="SAM" id="MobiDB-lite"/>
    </source>
</evidence>
<comment type="caution">
    <text evidence="7">The sequence shown here is derived from an EMBL/GenBank/DDBJ whole genome shotgun (WGS) entry which is preliminary data.</text>
</comment>
<gene>
    <name evidence="7" type="ORF">MVEN_02390700</name>
</gene>
<dbReference type="InterPro" id="IPR024119">
    <property type="entry name" value="TF_DEAF-1"/>
</dbReference>
<dbReference type="Pfam" id="PF01753">
    <property type="entry name" value="zf-MYND"/>
    <property type="match status" value="1"/>
</dbReference>
<dbReference type="GO" id="GO:0005634">
    <property type="term" value="C:nucleus"/>
    <property type="evidence" value="ECO:0007669"/>
    <property type="project" value="TreeGrafter"/>
</dbReference>
<keyword evidence="8" id="KW-1185">Reference proteome</keyword>
<dbReference type="PROSITE" id="PS01360">
    <property type="entry name" value="ZF_MYND_1"/>
    <property type="match status" value="1"/>
</dbReference>
<reference evidence="7" key="1">
    <citation type="submission" date="2020-05" db="EMBL/GenBank/DDBJ databases">
        <title>Mycena genomes resolve the evolution of fungal bioluminescence.</title>
        <authorList>
            <person name="Tsai I.J."/>
        </authorList>
    </citation>
    <scope>NUCLEOTIDE SEQUENCE</scope>
    <source>
        <strain evidence="7">CCC161011</strain>
    </source>
</reference>
<evidence type="ECO:0000256" key="1">
    <source>
        <dbReference type="ARBA" id="ARBA00022723"/>
    </source>
</evidence>
<dbReference type="Gene3D" id="6.10.140.2220">
    <property type="match status" value="1"/>
</dbReference>
<keyword evidence="2 4" id="KW-0863">Zinc-finger</keyword>
<evidence type="ECO:0000313" key="8">
    <source>
        <dbReference type="Proteomes" id="UP000620124"/>
    </source>
</evidence>
<proteinExistence type="predicted"/>
<evidence type="ECO:0000256" key="4">
    <source>
        <dbReference type="PROSITE-ProRule" id="PRU00134"/>
    </source>
</evidence>
<dbReference type="SUPFAM" id="SSF144232">
    <property type="entry name" value="HIT/MYND zinc finger-like"/>
    <property type="match status" value="1"/>
</dbReference>
<name>A0A8H6X289_9AGAR</name>
<dbReference type="InterPro" id="IPR002893">
    <property type="entry name" value="Znf_MYND"/>
</dbReference>
<dbReference type="EMBL" id="JACAZI010000031">
    <property type="protein sequence ID" value="KAF7332857.1"/>
    <property type="molecule type" value="Genomic_DNA"/>
</dbReference>
<dbReference type="PANTHER" id="PTHR10237">
    <property type="entry name" value="DEFORMED EPIDERMAL AUTOREGULATORY FACTOR 1 HOMOLOG SUPPRESSIN"/>
    <property type="match status" value="1"/>
</dbReference>
<protein>
    <recommendedName>
        <fullName evidence="6">MYND-type domain-containing protein</fullName>
    </recommendedName>
</protein>
<feature type="domain" description="MYND-type" evidence="6">
    <location>
        <begin position="184"/>
        <end position="224"/>
    </location>
</feature>
<dbReference type="AlphaFoldDB" id="A0A8H6X289"/>
<evidence type="ECO:0000256" key="3">
    <source>
        <dbReference type="ARBA" id="ARBA00022833"/>
    </source>
</evidence>
<accession>A0A8H6X289</accession>
<organism evidence="7 8">
    <name type="scientific">Mycena venus</name>
    <dbReference type="NCBI Taxonomy" id="2733690"/>
    <lineage>
        <taxon>Eukaryota</taxon>
        <taxon>Fungi</taxon>
        <taxon>Dikarya</taxon>
        <taxon>Basidiomycota</taxon>
        <taxon>Agaricomycotina</taxon>
        <taxon>Agaricomycetes</taxon>
        <taxon>Agaricomycetidae</taxon>
        <taxon>Agaricales</taxon>
        <taxon>Marasmiineae</taxon>
        <taxon>Mycenaceae</taxon>
        <taxon>Mycena</taxon>
    </lineage>
</organism>
<dbReference type="GO" id="GO:0008270">
    <property type="term" value="F:zinc ion binding"/>
    <property type="evidence" value="ECO:0007669"/>
    <property type="project" value="UniProtKB-KW"/>
</dbReference>
<dbReference type="GO" id="GO:0000981">
    <property type="term" value="F:DNA-binding transcription factor activity, RNA polymerase II-specific"/>
    <property type="evidence" value="ECO:0007669"/>
    <property type="project" value="TreeGrafter"/>
</dbReference>
<feature type="region of interest" description="Disordered" evidence="5">
    <location>
        <begin position="361"/>
        <end position="383"/>
    </location>
</feature>
<dbReference type="Proteomes" id="UP000620124">
    <property type="component" value="Unassembled WGS sequence"/>
</dbReference>
<sequence length="406" mass="45861">MEYGTFEADWTALDSKNKAEVVLEGLYRGACAAPRDNSRILCPEATIDGLAGDGEYNLIRLLKRLIEHDPTGNGHIKTLFLFTHPYITKNEFYSEGAPDYTKALFYDSTLLRNYYLLETLRGILEAYYDIPAQPVQPAKMTSHHCPFHRAPEEQPAVVAATKASGIRVDSSQCKEEAAIAEYACYSCKHKKGRDELKSCGRCRLVRYCSSECQKKDWPQHKKYCGVTRFDPTLLMPAPDSERTNEFIGCPAPVKGYFRTPALWRQIEYLSKPDSQLQDYHFDVGPDRTRSIAVVHPPGSQLLFLVARRRAMASGDPAAVNVMIGVIKFMWSHGMVDLTPEQIRGQFEREYRVKVPEVGGVVGAGPFEPPTEQEMKEEKEYQRQRLATAKYSKEGVVNRDPFTPSDA</sequence>